<dbReference type="EMBL" id="KL974867">
    <property type="protein sequence ID" value="KFK23828.1"/>
    <property type="molecule type" value="Genomic_DNA"/>
</dbReference>
<feature type="non-terminal residue" evidence="1">
    <location>
        <position position="47"/>
    </location>
</feature>
<accession>A0A087G1S6</accession>
<keyword evidence="2" id="KW-1185">Reference proteome</keyword>
<dbReference type="Gramene" id="KFK23828">
    <property type="protein sequence ID" value="KFK23828"/>
    <property type="gene ID" value="AALP_AAs42412U000100"/>
</dbReference>
<proteinExistence type="predicted"/>
<dbReference type="AlphaFoldDB" id="A0A087G1S6"/>
<protein>
    <submittedName>
        <fullName evidence="1">Uncharacterized protein</fullName>
    </submittedName>
</protein>
<sequence>MCSLFDCPQDRSSRGQPKAGHHLLMNVFMGLGPKRIFSVWSIVHRIA</sequence>
<evidence type="ECO:0000313" key="2">
    <source>
        <dbReference type="Proteomes" id="UP000029120"/>
    </source>
</evidence>
<reference evidence="2" key="1">
    <citation type="journal article" date="2015" name="Nat. Plants">
        <title>Genome expansion of Arabis alpina linked with retrotransposition and reduced symmetric DNA methylation.</title>
        <authorList>
            <person name="Willing E.M."/>
            <person name="Rawat V."/>
            <person name="Mandakova T."/>
            <person name="Maumus F."/>
            <person name="James G.V."/>
            <person name="Nordstroem K.J."/>
            <person name="Becker C."/>
            <person name="Warthmann N."/>
            <person name="Chica C."/>
            <person name="Szarzynska B."/>
            <person name="Zytnicki M."/>
            <person name="Albani M.C."/>
            <person name="Kiefer C."/>
            <person name="Bergonzi S."/>
            <person name="Castaings L."/>
            <person name="Mateos J.L."/>
            <person name="Berns M.C."/>
            <person name="Bujdoso N."/>
            <person name="Piofczyk T."/>
            <person name="de Lorenzo L."/>
            <person name="Barrero-Sicilia C."/>
            <person name="Mateos I."/>
            <person name="Piednoel M."/>
            <person name="Hagmann J."/>
            <person name="Chen-Min-Tao R."/>
            <person name="Iglesias-Fernandez R."/>
            <person name="Schuster S.C."/>
            <person name="Alonso-Blanco C."/>
            <person name="Roudier F."/>
            <person name="Carbonero P."/>
            <person name="Paz-Ares J."/>
            <person name="Davis S.J."/>
            <person name="Pecinka A."/>
            <person name="Quesneville H."/>
            <person name="Colot V."/>
            <person name="Lysak M.A."/>
            <person name="Weigel D."/>
            <person name="Coupland G."/>
            <person name="Schneeberger K."/>
        </authorList>
    </citation>
    <scope>NUCLEOTIDE SEQUENCE [LARGE SCALE GENOMIC DNA]</scope>
    <source>
        <strain evidence="2">cv. Pajares</strain>
    </source>
</reference>
<organism evidence="1 2">
    <name type="scientific">Arabis alpina</name>
    <name type="common">Alpine rock-cress</name>
    <dbReference type="NCBI Taxonomy" id="50452"/>
    <lineage>
        <taxon>Eukaryota</taxon>
        <taxon>Viridiplantae</taxon>
        <taxon>Streptophyta</taxon>
        <taxon>Embryophyta</taxon>
        <taxon>Tracheophyta</taxon>
        <taxon>Spermatophyta</taxon>
        <taxon>Magnoliopsida</taxon>
        <taxon>eudicotyledons</taxon>
        <taxon>Gunneridae</taxon>
        <taxon>Pentapetalae</taxon>
        <taxon>rosids</taxon>
        <taxon>malvids</taxon>
        <taxon>Brassicales</taxon>
        <taxon>Brassicaceae</taxon>
        <taxon>Arabideae</taxon>
        <taxon>Arabis</taxon>
    </lineage>
</organism>
<evidence type="ECO:0000313" key="1">
    <source>
        <dbReference type="EMBL" id="KFK23828.1"/>
    </source>
</evidence>
<gene>
    <name evidence="1" type="ORF">AALP_AAs42412U000100</name>
</gene>
<dbReference type="Proteomes" id="UP000029120">
    <property type="component" value="Unassembled WGS sequence"/>
</dbReference>
<dbReference type="OrthoDB" id="1720657at2759"/>
<name>A0A087G1S6_ARAAL</name>